<gene>
    <name evidence="1" type="ORF">GOZ88_07590</name>
</gene>
<dbReference type="RefSeq" id="WP_156590722.1">
    <property type="nucleotide sequence ID" value="NZ_WPHU01000002.1"/>
</dbReference>
<comment type="caution">
    <text evidence="1">The sequence shown here is derived from an EMBL/GenBank/DDBJ whole genome shotgun (WGS) entry which is preliminary data.</text>
</comment>
<dbReference type="AlphaFoldDB" id="A0A7K1RD89"/>
<evidence type="ECO:0000313" key="1">
    <source>
        <dbReference type="EMBL" id="MVA55974.1"/>
    </source>
</evidence>
<dbReference type="Proteomes" id="UP000440716">
    <property type="component" value="Unassembled WGS sequence"/>
</dbReference>
<name>A0A7K1RD89_AGRVI</name>
<sequence length="80" mass="9236">MPYEHFPNLVVHANNFRLEDGESEDVFESLERLVAEHGGQRLAEGTYEVECWWWSEEDFSYRFVIGPDGKGSLQPCEGVN</sequence>
<dbReference type="EMBL" id="WPHU01000002">
    <property type="protein sequence ID" value="MVA55974.1"/>
    <property type="molecule type" value="Genomic_DNA"/>
</dbReference>
<proteinExistence type="predicted"/>
<organism evidence="1 2">
    <name type="scientific">Agrobacterium vitis</name>
    <name type="common">Rhizobium vitis</name>
    <dbReference type="NCBI Taxonomy" id="373"/>
    <lineage>
        <taxon>Bacteria</taxon>
        <taxon>Pseudomonadati</taxon>
        <taxon>Pseudomonadota</taxon>
        <taxon>Alphaproteobacteria</taxon>
        <taxon>Hyphomicrobiales</taxon>
        <taxon>Rhizobiaceae</taxon>
        <taxon>Rhizobium/Agrobacterium group</taxon>
        <taxon>Agrobacterium</taxon>
    </lineage>
</organism>
<accession>A0A7K1RD89</accession>
<reference evidence="1 2" key="1">
    <citation type="submission" date="2019-12" db="EMBL/GenBank/DDBJ databases">
        <title>Whole-genome sequencing of Allorhizobium vitis.</title>
        <authorList>
            <person name="Gan H.M."/>
            <person name="Szegedi E."/>
            <person name="Burr T."/>
            <person name="Savka M.A."/>
        </authorList>
    </citation>
    <scope>NUCLEOTIDE SEQUENCE [LARGE SCALE GENOMIC DNA]</scope>
    <source>
        <strain evidence="1 2">CG415</strain>
    </source>
</reference>
<evidence type="ECO:0000313" key="2">
    <source>
        <dbReference type="Proteomes" id="UP000440716"/>
    </source>
</evidence>
<protein>
    <submittedName>
        <fullName evidence="1">Uncharacterized protein</fullName>
    </submittedName>
</protein>